<feature type="transmembrane region" description="Helical" evidence="1">
    <location>
        <begin position="58"/>
        <end position="78"/>
    </location>
</feature>
<evidence type="ECO:0000313" key="3">
    <source>
        <dbReference type="Proteomes" id="UP000001968"/>
    </source>
</evidence>
<keyword evidence="3" id="KW-1185">Reference proteome</keyword>
<feature type="transmembrane region" description="Helical" evidence="1">
    <location>
        <begin position="29"/>
        <end position="52"/>
    </location>
</feature>
<sequence length="260" mass="29803">MFFIYAFLGWCTEVIYAGVNRGVFVNRGFLNGPICPIYGFGVLTVLICLLPLHENLLLLYVGSVVLTSLLELLSGFLMEKFFHQRWWDYSDEPFNIGGYICLKFSLLWGFACVLIVEVVHPLINQVLASVPDRLSLPFLLVFSSVFVIDNVVTVVTVAKLNQRLQQLDEVARALRRVSDAFGSVAADGSIALSDANEKLREDLRAKHEELIALIHMEQKRLLNAFPNIQSRKHREVMEEIKAHVRKKLEKKYVQYRSRRF</sequence>
<protein>
    <recommendedName>
        <fullName evidence="4">ABC transporter permease</fullName>
    </recommendedName>
</protein>
<evidence type="ECO:0000313" key="2">
    <source>
        <dbReference type="EMBL" id="ABI69098.1"/>
    </source>
</evidence>
<dbReference type="EMBL" id="CP000448">
    <property type="protein sequence ID" value="ABI69098.1"/>
    <property type="molecule type" value="Genomic_DNA"/>
</dbReference>
<dbReference type="KEGG" id="swo:Swol_1800"/>
<name>Q0AW06_SYNWW</name>
<dbReference type="Pfam" id="PF06541">
    <property type="entry name" value="ABC_trans_CmpB"/>
    <property type="match status" value="1"/>
</dbReference>
<keyword evidence="1" id="KW-1133">Transmembrane helix</keyword>
<feature type="transmembrane region" description="Helical" evidence="1">
    <location>
        <begin position="135"/>
        <end position="158"/>
    </location>
</feature>
<dbReference type="eggNOG" id="COG4905">
    <property type="taxonomic scope" value="Bacteria"/>
</dbReference>
<gene>
    <name evidence="2" type="ordered locus">Swol_1800</name>
</gene>
<feature type="transmembrane region" description="Helical" evidence="1">
    <location>
        <begin position="99"/>
        <end position="123"/>
    </location>
</feature>
<dbReference type="AlphaFoldDB" id="Q0AW06"/>
<keyword evidence="1" id="KW-0812">Transmembrane</keyword>
<proteinExistence type="predicted"/>
<dbReference type="InterPro" id="IPR010540">
    <property type="entry name" value="CmpB_TMEM229"/>
</dbReference>
<organism evidence="2 3">
    <name type="scientific">Syntrophomonas wolfei subsp. wolfei (strain DSM 2245B / Goettingen)</name>
    <dbReference type="NCBI Taxonomy" id="335541"/>
    <lineage>
        <taxon>Bacteria</taxon>
        <taxon>Bacillati</taxon>
        <taxon>Bacillota</taxon>
        <taxon>Clostridia</taxon>
        <taxon>Eubacteriales</taxon>
        <taxon>Syntrophomonadaceae</taxon>
        <taxon>Syntrophomonas</taxon>
    </lineage>
</organism>
<keyword evidence="1" id="KW-0472">Membrane</keyword>
<evidence type="ECO:0008006" key="4">
    <source>
        <dbReference type="Google" id="ProtNLM"/>
    </source>
</evidence>
<accession>Q0AW06</accession>
<dbReference type="HOGENOM" id="CLU_055257_2_2_9"/>
<reference evidence="3" key="1">
    <citation type="journal article" date="2010" name="Environ. Microbiol.">
        <title>The genome of Syntrophomonas wolfei: new insights into syntrophic metabolism and biohydrogen production.</title>
        <authorList>
            <person name="Sieber J.R."/>
            <person name="Sims D.R."/>
            <person name="Han C."/>
            <person name="Kim E."/>
            <person name="Lykidis A."/>
            <person name="Lapidus A.L."/>
            <person name="McDonnald E."/>
            <person name="Rohlin L."/>
            <person name="Culley D.E."/>
            <person name="Gunsalus R."/>
            <person name="McInerney M.J."/>
        </authorList>
    </citation>
    <scope>NUCLEOTIDE SEQUENCE [LARGE SCALE GENOMIC DNA]</scope>
    <source>
        <strain evidence="3">DSM 2245B / Goettingen</strain>
    </source>
</reference>
<evidence type="ECO:0000256" key="1">
    <source>
        <dbReference type="SAM" id="Phobius"/>
    </source>
</evidence>
<dbReference type="Proteomes" id="UP000001968">
    <property type="component" value="Chromosome"/>
</dbReference>